<organism evidence="12 13">
    <name type="scientific">Streptomyces alboniger</name>
    <dbReference type="NCBI Taxonomy" id="132473"/>
    <lineage>
        <taxon>Bacteria</taxon>
        <taxon>Bacillati</taxon>
        <taxon>Actinomycetota</taxon>
        <taxon>Actinomycetes</taxon>
        <taxon>Kitasatosporales</taxon>
        <taxon>Streptomycetaceae</taxon>
        <taxon>Streptomyces</taxon>
        <taxon>Streptomyces aurantiacus group</taxon>
    </lineage>
</organism>
<feature type="compositionally biased region" description="Low complexity" evidence="9">
    <location>
        <begin position="184"/>
        <end position="230"/>
    </location>
</feature>
<feature type="region of interest" description="Disordered" evidence="9">
    <location>
        <begin position="296"/>
        <end position="320"/>
    </location>
</feature>
<dbReference type="EMBL" id="CP023695">
    <property type="protein sequence ID" value="QEV17882.1"/>
    <property type="molecule type" value="Genomic_DNA"/>
</dbReference>
<evidence type="ECO:0000256" key="3">
    <source>
        <dbReference type="ARBA" id="ARBA00022723"/>
    </source>
</evidence>
<keyword evidence="4" id="KW-0732">Signal</keyword>
<dbReference type="OrthoDB" id="3874291at2"/>
<protein>
    <submittedName>
        <fullName evidence="12">Peptidoglycan-binding protein</fullName>
    </submittedName>
</protein>
<dbReference type="InterPro" id="IPR002477">
    <property type="entry name" value="Peptidoglycan-bd-like"/>
</dbReference>
<comment type="cofactor">
    <cofactor evidence="1">
        <name>Zn(2+)</name>
        <dbReference type="ChEBI" id="CHEBI:29105"/>
    </cofactor>
</comment>
<dbReference type="Pfam" id="PF01471">
    <property type="entry name" value="PG_binding_1"/>
    <property type="match status" value="1"/>
</dbReference>
<evidence type="ECO:0000256" key="6">
    <source>
        <dbReference type="ARBA" id="ARBA00022833"/>
    </source>
</evidence>
<proteinExistence type="predicted"/>
<dbReference type="GO" id="GO:0004222">
    <property type="term" value="F:metalloendopeptidase activity"/>
    <property type="evidence" value="ECO:0007669"/>
    <property type="project" value="InterPro"/>
</dbReference>
<evidence type="ECO:0000313" key="13">
    <source>
        <dbReference type="Proteomes" id="UP000326553"/>
    </source>
</evidence>
<name>A0A5J6HF57_STRAD</name>
<dbReference type="SUPFAM" id="SSF47090">
    <property type="entry name" value="PGBD-like"/>
    <property type="match status" value="1"/>
</dbReference>
<dbReference type="AlphaFoldDB" id="A0A5J6HF57"/>
<dbReference type="PROSITE" id="PS00546">
    <property type="entry name" value="CYSTEINE_SWITCH"/>
    <property type="match status" value="1"/>
</dbReference>
<dbReference type="Gene3D" id="1.10.101.10">
    <property type="entry name" value="PGBD-like superfamily/PGBD"/>
    <property type="match status" value="1"/>
</dbReference>
<evidence type="ECO:0000313" key="12">
    <source>
        <dbReference type="EMBL" id="QEV17882.1"/>
    </source>
</evidence>
<accession>A0A5J6HF57</accession>
<dbReference type="KEGG" id="salw:CP975_10515"/>
<dbReference type="InterPro" id="IPR036365">
    <property type="entry name" value="PGBD-like_sf"/>
</dbReference>
<keyword evidence="8" id="KW-0865">Zymogen</keyword>
<keyword evidence="13" id="KW-1185">Reference proteome</keyword>
<feature type="transmembrane region" description="Helical" evidence="10">
    <location>
        <begin position="125"/>
        <end position="149"/>
    </location>
</feature>
<keyword evidence="10" id="KW-1133">Transmembrane helix</keyword>
<evidence type="ECO:0000256" key="1">
    <source>
        <dbReference type="ARBA" id="ARBA00001947"/>
    </source>
</evidence>
<evidence type="ECO:0000256" key="8">
    <source>
        <dbReference type="ARBA" id="ARBA00023145"/>
    </source>
</evidence>
<keyword evidence="7" id="KW-0482">Metalloprotease</keyword>
<dbReference type="InterPro" id="IPR036366">
    <property type="entry name" value="PGBDSf"/>
</dbReference>
<dbReference type="InterPro" id="IPR021158">
    <property type="entry name" value="Pept_M10A_Zn_BS"/>
</dbReference>
<dbReference type="RefSeq" id="WP_150476797.1">
    <property type="nucleotide sequence ID" value="NZ_CP023695.1"/>
</dbReference>
<feature type="region of interest" description="Disordered" evidence="9">
    <location>
        <begin position="1"/>
        <end position="117"/>
    </location>
</feature>
<keyword evidence="6" id="KW-0862">Zinc</keyword>
<feature type="compositionally biased region" description="Low complexity" evidence="9">
    <location>
        <begin position="84"/>
        <end position="101"/>
    </location>
</feature>
<evidence type="ECO:0000256" key="4">
    <source>
        <dbReference type="ARBA" id="ARBA00022729"/>
    </source>
</evidence>
<feature type="region of interest" description="Disordered" evidence="9">
    <location>
        <begin position="150"/>
        <end position="259"/>
    </location>
</feature>
<keyword evidence="2" id="KW-0645">Protease</keyword>
<sequence>MTGQDGLRCPRCGVPRAPGTAPECDCARHTADAAHRTRRAEAAAAEDFDPLRIRPYVSLPDPDAGATNRDPAPAPPAPRPASAPGPGRSGGAAATGAKTPPDQAADGTAAYAPTPHTRRARTRRYLLLGGGAGAVALVVGGVVFASGLFSSAGDRPERGRALPGGAPASASAGPAEPAPPTVKPSASATRTPSTAPRRAAAPPAPTRSTAPPSSSPSSRPSSPPSTARATGSVGAEPSRTPPGPSAPAVLREGDEGPAVAELQGRLAQLHLYTGERDGTYSRAVTVAVLRYQWARDLTSDPPGAYGRQTRRSLESETEEP</sequence>
<keyword evidence="3" id="KW-0479">Metal-binding</keyword>
<dbReference type="GO" id="GO:0006508">
    <property type="term" value="P:proteolysis"/>
    <property type="evidence" value="ECO:0007669"/>
    <property type="project" value="UniProtKB-KW"/>
</dbReference>
<keyword evidence="5" id="KW-0378">Hydrolase</keyword>
<dbReference type="GO" id="GO:0031012">
    <property type="term" value="C:extracellular matrix"/>
    <property type="evidence" value="ECO:0007669"/>
    <property type="project" value="InterPro"/>
</dbReference>
<evidence type="ECO:0000256" key="2">
    <source>
        <dbReference type="ARBA" id="ARBA00022670"/>
    </source>
</evidence>
<evidence type="ECO:0000256" key="5">
    <source>
        <dbReference type="ARBA" id="ARBA00022801"/>
    </source>
</evidence>
<dbReference type="Proteomes" id="UP000326553">
    <property type="component" value="Chromosome"/>
</dbReference>
<feature type="compositionally biased region" description="Basic and acidic residues" evidence="9">
    <location>
        <begin position="25"/>
        <end position="41"/>
    </location>
</feature>
<keyword evidence="10" id="KW-0472">Membrane</keyword>
<evidence type="ECO:0000256" key="9">
    <source>
        <dbReference type="SAM" id="MobiDB-lite"/>
    </source>
</evidence>
<keyword evidence="10" id="KW-0812">Transmembrane</keyword>
<dbReference type="GO" id="GO:0008270">
    <property type="term" value="F:zinc ion binding"/>
    <property type="evidence" value="ECO:0007669"/>
    <property type="project" value="InterPro"/>
</dbReference>
<evidence type="ECO:0000259" key="11">
    <source>
        <dbReference type="Pfam" id="PF01471"/>
    </source>
</evidence>
<evidence type="ECO:0000256" key="10">
    <source>
        <dbReference type="SAM" id="Phobius"/>
    </source>
</evidence>
<feature type="domain" description="Peptidoglycan binding-like" evidence="11">
    <location>
        <begin position="256"/>
        <end position="313"/>
    </location>
</feature>
<feature type="compositionally biased region" description="Pro residues" evidence="9">
    <location>
        <begin position="72"/>
        <end position="83"/>
    </location>
</feature>
<feature type="compositionally biased region" description="Low complexity" evidence="9">
    <location>
        <begin position="161"/>
        <end position="175"/>
    </location>
</feature>
<evidence type="ECO:0000256" key="7">
    <source>
        <dbReference type="ARBA" id="ARBA00023049"/>
    </source>
</evidence>
<gene>
    <name evidence="12" type="ORF">CP975_10515</name>
</gene>
<reference evidence="12 13" key="1">
    <citation type="submission" date="2017-09" db="EMBL/GenBank/DDBJ databases">
        <authorList>
            <person name="Lee N."/>
            <person name="Cho B.-K."/>
        </authorList>
    </citation>
    <scope>NUCLEOTIDE SEQUENCE [LARGE SCALE GENOMIC DNA]</scope>
    <source>
        <strain evidence="12 13">ATCC 12461</strain>
    </source>
</reference>